<accession>A0ABW3SZ58</accession>
<dbReference type="PANTHER" id="PTHR43320:SF2">
    <property type="entry name" value="2-DEHYDRO-3-DEOXYGLUCONOKINASE_2-DEHYDRO-3-DEOXYGALACTONOKINASE"/>
    <property type="match status" value="1"/>
</dbReference>
<sequence>MSARIVCFGEVLVRLSAPDNEVLLQSARLNTCFGGAEANVAVSLARFGHASAVAAVLPDNAIGRAARDELRRHGVDVSRLAFAAGRMGLYFLTPGAGQRPSQVLYDRADSAFARAAGEVDWDRALAGAEWLHVSGVTPAIGPATAEAALKAVRAATRLGVKVSMDGNYRASLWAAWDGNAPAILSEMLSHAALLFGDHRDIGLILGQAFEAGDAEHLRRQAADVAFAAFPRLQRLACTDRVQHNVNHHDLTGFMLDRGQTWRSAPRSLNPIVDRIGGGDAFAAGVLHGLLSGLDEDITLDFAVAAAALKHAIPGDFNLATLAEVEDLRTAESLDVRR</sequence>
<keyword evidence="6" id="KW-1185">Reference proteome</keyword>
<dbReference type="Gene3D" id="3.40.1190.20">
    <property type="match status" value="1"/>
</dbReference>
<keyword evidence="2" id="KW-0808">Transferase</keyword>
<name>A0ABW3SZ58_9CAUL</name>
<dbReference type="InterPro" id="IPR011611">
    <property type="entry name" value="PfkB_dom"/>
</dbReference>
<dbReference type="CDD" id="cd01166">
    <property type="entry name" value="KdgK"/>
    <property type="match status" value="1"/>
</dbReference>
<evidence type="ECO:0000256" key="1">
    <source>
        <dbReference type="ARBA" id="ARBA00010688"/>
    </source>
</evidence>
<reference evidence="6" key="1">
    <citation type="journal article" date="2019" name="Int. J. Syst. Evol. Microbiol.">
        <title>The Global Catalogue of Microorganisms (GCM) 10K type strain sequencing project: providing services to taxonomists for standard genome sequencing and annotation.</title>
        <authorList>
            <consortium name="The Broad Institute Genomics Platform"/>
            <consortium name="The Broad Institute Genome Sequencing Center for Infectious Disease"/>
            <person name="Wu L."/>
            <person name="Ma J."/>
        </authorList>
    </citation>
    <scope>NUCLEOTIDE SEQUENCE [LARGE SCALE GENOMIC DNA]</scope>
    <source>
        <strain evidence="6">CCUG 55074</strain>
    </source>
</reference>
<evidence type="ECO:0000313" key="6">
    <source>
        <dbReference type="Proteomes" id="UP001597216"/>
    </source>
</evidence>
<dbReference type="EMBL" id="JBHTLQ010000010">
    <property type="protein sequence ID" value="MFD1190199.1"/>
    <property type="molecule type" value="Genomic_DNA"/>
</dbReference>
<dbReference type="GO" id="GO:0016301">
    <property type="term" value="F:kinase activity"/>
    <property type="evidence" value="ECO:0007669"/>
    <property type="project" value="UniProtKB-KW"/>
</dbReference>
<dbReference type="SUPFAM" id="SSF53613">
    <property type="entry name" value="Ribokinase-like"/>
    <property type="match status" value="1"/>
</dbReference>
<feature type="domain" description="Carbohydrate kinase PfkB" evidence="4">
    <location>
        <begin position="3"/>
        <end position="219"/>
    </location>
</feature>
<evidence type="ECO:0000313" key="5">
    <source>
        <dbReference type="EMBL" id="MFD1190199.1"/>
    </source>
</evidence>
<comment type="similarity">
    <text evidence="1">Belongs to the carbohydrate kinase PfkB family.</text>
</comment>
<protein>
    <submittedName>
        <fullName evidence="5">Sugar kinase</fullName>
    </submittedName>
</protein>
<organism evidence="5 6">
    <name type="scientific">Phenylobacterium conjunctum</name>
    <dbReference type="NCBI Taxonomy" id="1298959"/>
    <lineage>
        <taxon>Bacteria</taxon>
        <taxon>Pseudomonadati</taxon>
        <taxon>Pseudomonadota</taxon>
        <taxon>Alphaproteobacteria</taxon>
        <taxon>Caulobacterales</taxon>
        <taxon>Caulobacteraceae</taxon>
        <taxon>Phenylobacterium</taxon>
    </lineage>
</organism>
<dbReference type="Proteomes" id="UP001597216">
    <property type="component" value="Unassembled WGS sequence"/>
</dbReference>
<dbReference type="RefSeq" id="WP_377353005.1">
    <property type="nucleotide sequence ID" value="NZ_JBHTLQ010000010.1"/>
</dbReference>
<dbReference type="Pfam" id="PF00294">
    <property type="entry name" value="PfkB"/>
    <property type="match status" value="2"/>
</dbReference>
<gene>
    <name evidence="5" type="ORF">ACFQ27_06370</name>
</gene>
<evidence type="ECO:0000259" key="4">
    <source>
        <dbReference type="Pfam" id="PF00294"/>
    </source>
</evidence>
<evidence type="ECO:0000256" key="2">
    <source>
        <dbReference type="ARBA" id="ARBA00022679"/>
    </source>
</evidence>
<proteinExistence type="inferred from homology"/>
<dbReference type="InterPro" id="IPR029056">
    <property type="entry name" value="Ribokinase-like"/>
</dbReference>
<dbReference type="PANTHER" id="PTHR43320">
    <property type="entry name" value="SUGAR KINASE"/>
    <property type="match status" value="1"/>
</dbReference>
<evidence type="ECO:0000256" key="3">
    <source>
        <dbReference type="ARBA" id="ARBA00022777"/>
    </source>
</evidence>
<keyword evidence="3 5" id="KW-0418">Kinase</keyword>
<dbReference type="InterPro" id="IPR052700">
    <property type="entry name" value="Carb_kinase_PfkB-like"/>
</dbReference>
<comment type="caution">
    <text evidence="5">The sequence shown here is derived from an EMBL/GenBank/DDBJ whole genome shotgun (WGS) entry which is preliminary data.</text>
</comment>
<feature type="domain" description="Carbohydrate kinase PfkB" evidence="4">
    <location>
        <begin position="271"/>
        <end position="309"/>
    </location>
</feature>